<dbReference type="GO" id="GO:0097037">
    <property type="term" value="P:heme export"/>
    <property type="evidence" value="ECO:0007669"/>
    <property type="project" value="TreeGrafter"/>
</dbReference>
<keyword evidence="8" id="KW-1185">Reference proteome</keyword>
<evidence type="ECO:0000256" key="2">
    <source>
        <dbReference type="ARBA" id="ARBA00022692"/>
    </source>
</evidence>
<evidence type="ECO:0000256" key="1">
    <source>
        <dbReference type="ARBA" id="ARBA00004141"/>
    </source>
</evidence>
<organism evidence="7 8">
    <name type="scientific">Stylonychia lemnae</name>
    <name type="common">Ciliate</name>
    <dbReference type="NCBI Taxonomy" id="5949"/>
    <lineage>
        <taxon>Eukaryota</taxon>
        <taxon>Sar</taxon>
        <taxon>Alveolata</taxon>
        <taxon>Ciliophora</taxon>
        <taxon>Intramacronucleata</taxon>
        <taxon>Spirotrichea</taxon>
        <taxon>Stichotrichia</taxon>
        <taxon>Sporadotrichida</taxon>
        <taxon>Oxytrichidae</taxon>
        <taxon>Stylonychinae</taxon>
        <taxon>Stylonychia</taxon>
    </lineage>
</organism>
<dbReference type="AlphaFoldDB" id="A0A078B3B5"/>
<feature type="transmembrane region" description="Helical" evidence="6">
    <location>
        <begin position="331"/>
        <end position="351"/>
    </location>
</feature>
<keyword evidence="2 6" id="KW-0812">Transmembrane</keyword>
<feature type="transmembrane region" description="Helical" evidence="6">
    <location>
        <begin position="174"/>
        <end position="191"/>
    </location>
</feature>
<feature type="region of interest" description="Disordered" evidence="5">
    <location>
        <begin position="1"/>
        <end position="25"/>
    </location>
</feature>
<name>A0A078B3B5_STYLE</name>
<accession>A0A078B3B5</accession>
<feature type="transmembrane region" description="Helical" evidence="6">
    <location>
        <begin position="390"/>
        <end position="411"/>
    </location>
</feature>
<keyword evidence="4 6" id="KW-0472">Membrane</keyword>
<dbReference type="PANTHER" id="PTHR10924">
    <property type="entry name" value="MAJOR FACILITATOR SUPERFAMILY PROTEIN-RELATED"/>
    <property type="match status" value="1"/>
</dbReference>
<evidence type="ECO:0000256" key="4">
    <source>
        <dbReference type="ARBA" id="ARBA00023136"/>
    </source>
</evidence>
<sequence length="465" mass="52583">MNESDSSHSDKQGLLSSTSSEKKKSMGAKILALGDGEDEDEIASEIDKELNAEAFRMGVNGRRLLYLGMLCSVLFMNQIGFSMLNIADSSQLQYMPGIFFLAFFTTTTEWIEKHGLWRTTLLSIAIQMFAILFAMKGGSYGRTAGSIMNGIAMCFLYNQITTFSCTWFGIRGRIVATGIQLFFANLGYWSAVWADYDNKYKISNDFFNDSFLGIGVANLFLLFIIAFFYEAKPEDCPSKSQAIYKRVDYDLQRDFEVLKDERIFKRGFSMLCVLLIITYFSPYCVRWHYSKLVHSDHRDGEVIHFVIVPLMQLSGLVVSTILLARYFRFKVQLTIVIWANVIAIILCEAGLLDGTHVLFYIGYILESFFIGCLQIIIYELVVELSFPVSPALALSSLHLVAFPSILVLNAISDDINMRNQTSSVINDCLQFIQAGILAFIAIGIWQLSYRLKRIEFDLGEGTARQ</sequence>
<dbReference type="GO" id="GO:0020037">
    <property type="term" value="F:heme binding"/>
    <property type="evidence" value="ECO:0007669"/>
    <property type="project" value="TreeGrafter"/>
</dbReference>
<comment type="subcellular location">
    <subcellularLocation>
        <location evidence="1">Membrane</location>
        <topology evidence="1">Multi-pass membrane protein</topology>
    </subcellularLocation>
</comment>
<dbReference type="InterPro" id="IPR036259">
    <property type="entry name" value="MFS_trans_sf"/>
</dbReference>
<feature type="transmembrane region" description="Helical" evidence="6">
    <location>
        <begin position="357"/>
        <end position="378"/>
    </location>
</feature>
<protein>
    <recommendedName>
        <fullName evidence="9">Major facilitator superfamily protein</fullName>
    </recommendedName>
</protein>
<feature type="transmembrane region" description="Helical" evidence="6">
    <location>
        <begin position="211"/>
        <end position="229"/>
    </location>
</feature>
<evidence type="ECO:0000256" key="6">
    <source>
        <dbReference type="SAM" id="Phobius"/>
    </source>
</evidence>
<keyword evidence="3 6" id="KW-1133">Transmembrane helix</keyword>
<dbReference type="SUPFAM" id="SSF103473">
    <property type="entry name" value="MFS general substrate transporter"/>
    <property type="match status" value="1"/>
</dbReference>
<gene>
    <name evidence="7" type="primary">Contig13680.g14584</name>
    <name evidence="7" type="ORF">STYLEM_18148</name>
</gene>
<dbReference type="Gene3D" id="1.20.1250.20">
    <property type="entry name" value="MFS general substrate transporter like domains"/>
    <property type="match status" value="1"/>
</dbReference>
<feature type="transmembrane region" description="Helical" evidence="6">
    <location>
        <begin position="263"/>
        <end position="282"/>
    </location>
</feature>
<dbReference type="Proteomes" id="UP000039865">
    <property type="component" value="Unassembled WGS sequence"/>
</dbReference>
<dbReference type="GO" id="GO:0015232">
    <property type="term" value="F:heme transmembrane transporter activity"/>
    <property type="evidence" value="ECO:0007669"/>
    <property type="project" value="TreeGrafter"/>
</dbReference>
<feature type="transmembrane region" description="Helical" evidence="6">
    <location>
        <begin position="116"/>
        <end position="135"/>
    </location>
</feature>
<dbReference type="GO" id="GO:0016020">
    <property type="term" value="C:membrane"/>
    <property type="evidence" value="ECO:0007669"/>
    <property type="project" value="UniProtKB-SubCell"/>
</dbReference>
<feature type="compositionally biased region" description="Basic and acidic residues" evidence="5">
    <location>
        <begin position="1"/>
        <end position="11"/>
    </location>
</feature>
<feature type="transmembrane region" description="Helical" evidence="6">
    <location>
        <begin position="431"/>
        <end position="449"/>
    </location>
</feature>
<feature type="transmembrane region" description="Helical" evidence="6">
    <location>
        <begin position="64"/>
        <end position="86"/>
    </location>
</feature>
<dbReference type="PANTHER" id="PTHR10924:SF4">
    <property type="entry name" value="GH15861P"/>
    <property type="match status" value="1"/>
</dbReference>
<dbReference type="InParanoid" id="A0A078B3B5"/>
<evidence type="ECO:0000313" key="8">
    <source>
        <dbReference type="Proteomes" id="UP000039865"/>
    </source>
</evidence>
<evidence type="ECO:0008006" key="9">
    <source>
        <dbReference type="Google" id="ProtNLM"/>
    </source>
</evidence>
<evidence type="ECO:0000313" key="7">
    <source>
        <dbReference type="EMBL" id="CDW89020.1"/>
    </source>
</evidence>
<dbReference type="InterPro" id="IPR049680">
    <property type="entry name" value="FLVCR1-2_SLC49-like"/>
</dbReference>
<evidence type="ECO:0000256" key="5">
    <source>
        <dbReference type="SAM" id="MobiDB-lite"/>
    </source>
</evidence>
<feature type="transmembrane region" description="Helical" evidence="6">
    <location>
        <begin position="302"/>
        <end position="324"/>
    </location>
</feature>
<proteinExistence type="predicted"/>
<reference evidence="7 8" key="1">
    <citation type="submission" date="2014-06" db="EMBL/GenBank/DDBJ databases">
        <authorList>
            <person name="Swart Estienne"/>
        </authorList>
    </citation>
    <scope>NUCLEOTIDE SEQUENCE [LARGE SCALE GENOMIC DNA]</scope>
    <source>
        <strain evidence="7 8">130c</strain>
    </source>
</reference>
<evidence type="ECO:0000256" key="3">
    <source>
        <dbReference type="ARBA" id="ARBA00022989"/>
    </source>
</evidence>
<feature type="transmembrane region" description="Helical" evidence="6">
    <location>
        <begin position="147"/>
        <end position="167"/>
    </location>
</feature>
<dbReference type="EMBL" id="CCKQ01017149">
    <property type="protein sequence ID" value="CDW89020.1"/>
    <property type="molecule type" value="Genomic_DNA"/>
</dbReference>